<dbReference type="RefSeq" id="WP_345255606.1">
    <property type="nucleotide sequence ID" value="NZ_BAABGY010000007.1"/>
</dbReference>
<proteinExistence type="predicted"/>
<evidence type="ECO:0000313" key="2">
    <source>
        <dbReference type="Proteomes" id="UP001501725"/>
    </source>
</evidence>
<dbReference type="EMBL" id="BAABGY010000007">
    <property type="protein sequence ID" value="GAA4329945.1"/>
    <property type="molecule type" value="Genomic_DNA"/>
</dbReference>
<evidence type="ECO:0000313" key="1">
    <source>
        <dbReference type="EMBL" id="GAA4329945.1"/>
    </source>
</evidence>
<keyword evidence="2" id="KW-1185">Reference proteome</keyword>
<reference evidence="2" key="1">
    <citation type="journal article" date="2019" name="Int. J. Syst. Evol. Microbiol.">
        <title>The Global Catalogue of Microorganisms (GCM) 10K type strain sequencing project: providing services to taxonomists for standard genome sequencing and annotation.</title>
        <authorList>
            <consortium name="The Broad Institute Genomics Platform"/>
            <consortium name="The Broad Institute Genome Sequencing Center for Infectious Disease"/>
            <person name="Wu L."/>
            <person name="Ma J."/>
        </authorList>
    </citation>
    <scope>NUCLEOTIDE SEQUENCE [LARGE SCALE GENOMIC DNA]</scope>
    <source>
        <strain evidence="2">JCM 17919</strain>
    </source>
</reference>
<dbReference type="Proteomes" id="UP001501725">
    <property type="component" value="Unassembled WGS sequence"/>
</dbReference>
<sequence length="263" mass="29214">MKKIAFILGLSGLALHGAAQEKTDRTTRRNEKRQKINAMIRQEEEGVLVYRKQTIFGAQLRTNGYGILFELGRMKTPRMTAIYTAELTETKHPKEDKSNNSNGSIGGSYIYGKINNFYALKLGYGRQYILGQKGNKNGVAVIAVGEGGLSLGLLRPYYLDIRDGNTKKAIKFQDGDTAAFLGGDEVIGSSGLGKGWNEMKLQPGAYVKAAIRFDFNKYNERVQAIQLGVSLEGYAQNIQQMALVKPRRLFFQGHLAYLFGGRK</sequence>
<comment type="caution">
    <text evidence="1">The sequence shown here is derived from an EMBL/GenBank/DDBJ whole genome shotgun (WGS) entry which is preliminary data.</text>
</comment>
<protein>
    <submittedName>
        <fullName evidence="1">Uncharacterized protein</fullName>
    </submittedName>
</protein>
<gene>
    <name evidence="1" type="ORF">GCM10023184_20860</name>
</gene>
<accession>A0ABP8GU52</accession>
<name>A0ABP8GU52_9BACT</name>
<organism evidence="1 2">
    <name type="scientific">Flaviaesturariibacter amylovorans</name>
    <dbReference type="NCBI Taxonomy" id="1084520"/>
    <lineage>
        <taxon>Bacteria</taxon>
        <taxon>Pseudomonadati</taxon>
        <taxon>Bacteroidota</taxon>
        <taxon>Chitinophagia</taxon>
        <taxon>Chitinophagales</taxon>
        <taxon>Chitinophagaceae</taxon>
        <taxon>Flaviaestuariibacter</taxon>
    </lineage>
</organism>